<organism evidence="7 8">
    <name type="scientific">Anaerosporobacter mobilis DSM 15930</name>
    <dbReference type="NCBI Taxonomy" id="1120996"/>
    <lineage>
        <taxon>Bacteria</taxon>
        <taxon>Bacillati</taxon>
        <taxon>Bacillota</taxon>
        <taxon>Clostridia</taxon>
        <taxon>Lachnospirales</taxon>
        <taxon>Lachnospiraceae</taxon>
        <taxon>Anaerosporobacter</taxon>
    </lineage>
</organism>
<feature type="transmembrane region" description="Helical" evidence="6">
    <location>
        <begin position="254"/>
        <end position="271"/>
    </location>
</feature>
<dbReference type="PANTHER" id="PTHR30250">
    <property type="entry name" value="PST FAMILY PREDICTED COLANIC ACID TRANSPORTER"/>
    <property type="match status" value="1"/>
</dbReference>
<dbReference type="PANTHER" id="PTHR30250:SF24">
    <property type="entry name" value="STAGE V SPORULATION PROTEIN B"/>
    <property type="match status" value="1"/>
</dbReference>
<feature type="transmembrane region" description="Helical" evidence="6">
    <location>
        <begin position="457"/>
        <end position="479"/>
    </location>
</feature>
<evidence type="ECO:0000256" key="3">
    <source>
        <dbReference type="ARBA" id="ARBA00022692"/>
    </source>
</evidence>
<feature type="transmembrane region" description="Helical" evidence="6">
    <location>
        <begin position="12"/>
        <end position="30"/>
    </location>
</feature>
<evidence type="ECO:0000256" key="6">
    <source>
        <dbReference type="SAM" id="Phobius"/>
    </source>
</evidence>
<evidence type="ECO:0000256" key="1">
    <source>
        <dbReference type="ARBA" id="ARBA00004651"/>
    </source>
</evidence>
<accession>A0A1M7JK50</accession>
<evidence type="ECO:0000313" key="8">
    <source>
        <dbReference type="Proteomes" id="UP000184038"/>
    </source>
</evidence>
<dbReference type="EMBL" id="FRCP01000011">
    <property type="protein sequence ID" value="SHM53305.1"/>
    <property type="molecule type" value="Genomic_DNA"/>
</dbReference>
<keyword evidence="4 6" id="KW-1133">Transmembrane helix</keyword>
<feature type="transmembrane region" description="Helical" evidence="6">
    <location>
        <begin position="291"/>
        <end position="311"/>
    </location>
</feature>
<feature type="transmembrane region" description="Helical" evidence="6">
    <location>
        <begin position="423"/>
        <end position="445"/>
    </location>
</feature>
<name>A0A1M7JK50_9FIRM</name>
<proteinExistence type="predicted"/>
<keyword evidence="8" id="KW-1185">Reference proteome</keyword>
<feature type="transmembrane region" description="Helical" evidence="6">
    <location>
        <begin position="399"/>
        <end position="417"/>
    </location>
</feature>
<dbReference type="OrthoDB" id="9775950at2"/>
<protein>
    <submittedName>
        <fullName evidence="7">Stage V sporulation protein B</fullName>
    </submittedName>
</protein>
<dbReference type="STRING" id="1120996.SAMN02746066_02332"/>
<keyword evidence="3 6" id="KW-0812">Transmembrane</keyword>
<dbReference type="Pfam" id="PF01943">
    <property type="entry name" value="Polysacc_synt"/>
    <property type="match status" value="1"/>
</dbReference>
<sequence length="521" mass="57535">MSKNSIIKGTLILTIAGFATRIIGFFYRIYLSNLLRPEDMGVYQLIFPVYGICFTLYASGIQTSISRLVAAEIGKHDTSNLKRILRTGMTFSLLIAITLSILLNRNASFIATNILLESRCTTPLKILSYVFPFCGITACINGYYYGIKRAGVPAMTQLFEQVIRVASVYVLAPMFSLGNSEKACELAVWGIVFGEIASNSYNIISMFIVKPSKLHEAYKLKIQALRSRKSHKKERVTYASSLFKLALPLTSNRLLISILSSIEAVMIPSMLKQYGLSGTEALSVYGVLTGMSIPFIMFPSTITNSFAVLLLPTVSEAQAANNNTMINKTTALSIKYSLIIGIMSTGIFITFGKSLGTLVFGNESAGVFLTILAWLCPFLYLTTTLGSILNGLGKPHVTFLNTVVGLSVRIIFVLFLVPQKGIYGYLIGMLVSQTIISTLDTIAIFKNVKVTFNAIDWIVKPGLITAFVGFLTNRSYLYIKDHASMSALALLLCFCLFLIICYIIMLFITKAIRIDEFKRRN</sequence>
<dbReference type="RefSeq" id="WP_073287813.1">
    <property type="nucleotide sequence ID" value="NZ_FRCP01000011.1"/>
</dbReference>
<gene>
    <name evidence="7" type="ORF">SAMN02746066_02332</name>
</gene>
<feature type="transmembrane region" description="Helical" evidence="6">
    <location>
        <begin position="84"/>
        <end position="103"/>
    </location>
</feature>
<reference evidence="7 8" key="1">
    <citation type="submission" date="2016-11" db="EMBL/GenBank/DDBJ databases">
        <authorList>
            <person name="Jaros S."/>
            <person name="Januszkiewicz K."/>
            <person name="Wedrychowicz H."/>
        </authorList>
    </citation>
    <scope>NUCLEOTIDE SEQUENCE [LARGE SCALE GENOMIC DNA]</scope>
    <source>
        <strain evidence="7 8">DSM 15930</strain>
    </source>
</reference>
<feature type="transmembrane region" description="Helical" evidence="6">
    <location>
        <begin position="332"/>
        <end position="351"/>
    </location>
</feature>
<dbReference type="Proteomes" id="UP000184038">
    <property type="component" value="Unassembled WGS sequence"/>
</dbReference>
<feature type="transmembrane region" description="Helical" evidence="6">
    <location>
        <begin position="371"/>
        <end position="392"/>
    </location>
</feature>
<evidence type="ECO:0000313" key="7">
    <source>
        <dbReference type="EMBL" id="SHM53305.1"/>
    </source>
</evidence>
<dbReference type="InterPro" id="IPR050833">
    <property type="entry name" value="Poly_Biosynth_Transport"/>
</dbReference>
<evidence type="ECO:0000256" key="5">
    <source>
        <dbReference type="ARBA" id="ARBA00023136"/>
    </source>
</evidence>
<feature type="transmembrane region" description="Helical" evidence="6">
    <location>
        <begin position="126"/>
        <end position="146"/>
    </location>
</feature>
<dbReference type="CDD" id="cd13124">
    <property type="entry name" value="MATE_SpoVB_like"/>
    <property type="match status" value="1"/>
</dbReference>
<keyword evidence="2" id="KW-1003">Cell membrane</keyword>
<feature type="transmembrane region" description="Helical" evidence="6">
    <location>
        <begin position="485"/>
        <end position="509"/>
    </location>
</feature>
<evidence type="ECO:0000256" key="4">
    <source>
        <dbReference type="ARBA" id="ARBA00022989"/>
    </source>
</evidence>
<dbReference type="GO" id="GO:0005886">
    <property type="term" value="C:plasma membrane"/>
    <property type="evidence" value="ECO:0007669"/>
    <property type="project" value="UniProtKB-SubCell"/>
</dbReference>
<keyword evidence="5 6" id="KW-0472">Membrane</keyword>
<feature type="transmembrane region" description="Helical" evidence="6">
    <location>
        <begin position="42"/>
        <end position="63"/>
    </location>
</feature>
<dbReference type="InterPro" id="IPR002797">
    <property type="entry name" value="Polysacc_synth"/>
</dbReference>
<dbReference type="AlphaFoldDB" id="A0A1M7JK50"/>
<evidence type="ECO:0000256" key="2">
    <source>
        <dbReference type="ARBA" id="ARBA00022475"/>
    </source>
</evidence>
<dbReference type="PIRSF" id="PIRSF038958">
    <property type="entry name" value="PG_synth_SpoVB"/>
    <property type="match status" value="1"/>
</dbReference>
<comment type="subcellular location">
    <subcellularLocation>
        <location evidence="1">Cell membrane</location>
        <topology evidence="1">Multi-pass membrane protein</topology>
    </subcellularLocation>
</comment>
<dbReference type="InterPro" id="IPR024923">
    <property type="entry name" value="PG_synth_SpoVB"/>
</dbReference>